<organism evidence="1 2">
    <name type="scientific">Rhizosphaericola mali</name>
    <dbReference type="NCBI Taxonomy" id="2545455"/>
    <lineage>
        <taxon>Bacteria</taxon>
        <taxon>Pseudomonadati</taxon>
        <taxon>Bacteroidota</taxon>
        <taxon>Chitinophagia</taxon>
        <taxon>Chitinophagales</taxon>
        <taxon>Chitinophagaceae</taxon>
        <taxon>Rhizosphaericola</taxon>
    </lineage>
</organism>
<reference evidence="1 2" key="1">
    <citation type="submission" date="2019-09" db="EMBL/GenBank/DDBJ databases">
        <title>Complete genome sequence of Arachidicoccus sp. B3-10 isolated from apple orchard soil.</title>
        <authorList>
            <person name="Kim H.S."/>
            <person name="Han K.-I."/>
            <person name="Suh M.K."/>
            <person name="Lee K.C."/>
            <person name="Eom M.K."/>
            <person name="Kim J.-S."/>
            <person name="Kang S.W."/>
            <person name="Sin Y."/>
            <person name="Lee J.-S."/>
        </authorList>
    </citation>
    <scope>NUCLEOTIDE SEQUENCE [LARGE SCALE GENOMIC DNA]</scope>
    <source>
        <strain evidence="1 2">B3-10</strain>
    </source>
</reference>
<dbReference type="OrthoDB" id="766446at2"/>
<proteinExistence type="predicted"/>
<name>A0A5P2G0N8_9BACT</name>
<sequence length="154" mass="17513">MKRGKIWGISGLFSAISICIFSSCSQPKALVFKEVKGVKLEEVGQDSSTLWMDVVYANPNKFDMQFKKVDCHILVENDTAGHYVQDTMVNIPALQDFEYATKVRLSMKPIYNNALRSFFSKSIHLKVVGKVKVGRHGVYINMPIDFTKEQKINF</sequence>
<dbReference type="AlphaFoldDB" id="A0A5P2G0N8"/>
<evidence type="ECO:0008006" key="3">
    <source>
        <dbReference type="Google" id="ProtNLM"/>
    </source>
</evidence>
<dbReference type="EMBL" id="CP044016">
    <property type="protein sequence ID" value="QES87402.1"/>
    <property type="molecule type" value="Genomic_DNA"/>
</dbReference>
<accession>A0A5P2G0N8</accession>
<evidence type="ECO:0000313" key="2">
    <source>
        <dbReference type="Proteomes" id="UP000292424"/>
    </source>
</evidence>
<keyword evidence="2" id="KW-1185">Reference proteome</keyword>
<protein>
    <recommendedName>
        <fullName evidence="3">Late embryogenesis abundant protein LEA-2 subgroup domain-containing protein</fullName>
    </recommendedName>
</protein>
<dbReference type="Proteomes" id="UP000292424">
    <property type="component" value="Chromosome"/>
</dbReference>
<dbReference type="KEGG" id="arac:E0W69_001570"/>
<dbReference type="SUPFAM" id="SSF117070">
    <property type="entry name" value="LEA14-like"/>
    <property type="match status" value="1"/>
</dbReference>
<dbReference type="RefSeq" id="WP_131328279.1">
    <property type="nucleotide sequence ID" value="NZ_CP044016.1"/>
</dbReference>
<gene>
    <name evidence="1" type="ORF">E0W69_001570</name>
</gene>
<dbReference type="PROSITE" id="PS51257">
    <property type="entry name" value="PROKAR_LIPOPROTEIN"/>
    <property type="match status" value="1"/>
</dbReference>
<evidence type="ECO:0000313" key="1">
    <source>
        <dbReference type="EMBL" id="QES87402.1"/>
    </source>
</evidence>
<dbReference type="Gene3D" id="2.60.40.1820">
    <property type="match status" value="1"/>
</dbReference>